<dbReference type="GO" id="GO:0046872">
    <property type="term" value="F:metal ion binding"/>
    <property type="evidence" value="ECO:0007669"/>
    <property type="project" value="UniProtKB-KW"/>
</dbReference>
<dbReference type="Pfam" id="PF03171">
    <property type="entry name" value="2OG-FeII_Oxy"/>
    <property type="match status" value="1"/>
</dbReference>
<feature type="domain" description="Fe2OG dioxygenase" evidence="7">
    <location>
        <begin position="221"/>
        <end position="320"/>
    </location>
</feature>
<dbReference type="OrthoDB" id="288590at2759"/>
<evidence type="ECO:0000256" key="4">
    <source>
        <dbReference type="ARBA" id="ARBA00023002"/>
    </source>
</evidence>
<evidence type="ECO:0000259" key="7">
    <source>
        <dbReference type="PROSITE" id="PS51471"/>
    </source>
</evidence>
<keyword evidence="3 6" id="KW-0479">Metal-binding</keyword>
<evidence type="ECO:0000256" key="5">
    <source>
        <dbReference type="ARBA" id="ARBA00023004"/>
    </source>
</evidence>
<dbReference type="FunFam" id="2.60.120.330:FF:000005">
    <property type="entry name" value="1-aminocyclopropane-1-carboxylate oxidase homolog 1"/>
    <property type="match status" value="1"/>
</dbReference>
<accession>A0A8B8LUD1</accession>
<evidence type="ECO:0000256" key="3">
    <source>
        <dbReference type="ARBA" id="ARBA00022723"/>
    </source>
</evidence>
<comment type="cofactor">
    <cofactor evidence="1">
        <name>Fe cation</name>
        <dbReference type="ChEBI" id="CHEBI:24875"/>
    </cofactor>
</comment>
<dbReference type="InterPro" id="IPR027443">
    <property type="entry name" value="IPNS-like_sf"/>
</dbReference>
<dbReference type="AlphaFoldDB" id="A0A8B8LUD1"/>
<gene>
    <name evidence="9" type="primary">LOC113867822</name>
</gene>
<sequence>MDVTGAGNSFAGSSATYDRLQELKTFDESKSGVKGLVDSGITKLPRIFIRSPEDLAGDTPISGEPTQTQFRIPVIDLKGVAGDLSDAVASVRQAAETVGFFQVVNHGIPMKLLEEVVTAARKFHELPQALKGEYYSRELMKKVKYVSNFDLYQSKYANWRDSLFCVMGPEPLDPQELPPICRDVTMEYSRQVQALGRVLFGLLSEALGLKPDHLEGMDCAKGHSILFHYYPPCPAPELTMGTTRHSDPDFLTILLQDHIGGLQVLSHNGWVNVPPVPGALVVNIGDLLQLISNDRFKSVEHRVLANHIGPRVSVACFFTLHLYPTTRMYGPIKELLSEDNPLVYRETSLREFIAYYDNKGLDGNSALAHFMISQ</sequence>
<comment type="similarity">
    <text evidence="2 6">Belongs to the iron/ascorbate-dependent oxidoreductase family.</text>
</comment>
<dbReference type="InterPro" id="IPR026992">
    <property type="entry name" value="DIOX_N"/>
</dbReference>
<dbReference type="PANTHER" id="PTHR10209">
    <property type="entry name" value="OXIDOREDUCTASE, 2OG-FE II OXYGENASE FAMILY PROTEIN"/>
    <property type="match status" value="1"/>
</dbReference>
<dbReference type="GeneID" id="113867822"/>
<protein>
    <submittedName>
        <fullName evidence="9">1-aminocyclopropane-1-carboxylate oxidase homolog 1-like isoform X1</fullName>
    </submittedName>
</protein>
<dbReference type="PANTHER" id="PTHR10209:SF776">
    <property type="entry name" value="2OG-FE(II) OXYGENASE FAMILY OXIDOREDUCTASE"/>
    <property type="match status" value="1"/>
</dbReference>
<keyword evidence="4 6" id="KW-0560">Oxidoreductase</keyword>
<reference evidence="9" key="2">
    <citation type="submission" date="2025-08" db="UniProtKB">
        <authorList>
            <consortium name="RefSeq"/>
        </authorList>
    </citation>
    <scope>IDENTIFICATION</scope>
    <source>
        <tissue evidence="9">Young leaves</tissue>
    </source>
</reference>
<evidence type="ECO:0000313" key="9">
    <source>
        <dbReference type="RefSeq" id="XP_027359113.1"/>
    </source>
</evidence>
<dbReference type="GO" id="GO:0051213">
    <property type="term" value="F:dioxygenase activity"/>
    <property type="evidence" value="ECO:0007669"/>
    <property type="project" value="UniProtKB-ARBA"/>
</dbReference>
<dbReference type="Pfam" id="PF14226">
    <property type="entry name" value="DIOX_N"/>
    <property type="match status" value="1"/>
</dbReference>
<dbReference type="Gene3D" id="2.60.120.330">
    <property type="entry name" value="B-lactam Antibiotic, Isopenicillin N Synthase, Chain"/>
    <property type="match status" value="1"/>
</dbReference>
<dbReference type="Proteomes" id="UP000694853">
    <property type="component" value="Unplaced"/>
</dbReference>
<evidence type="ECO:0000313" key="8">
    <source>
        <dbReference type="Proteomes" id="UP000694853"/>
    </source>
</evidence>
<evidence type="ECO:0000256" key="1">
    <source>
        <dbReference type="ARBA" id="ARBA00001962"/>
    </source>
</evidence>
<keyword evidence="5 6" id="KW-0408">Iron</keyword>
<dbReference type="InterPro" id="IPR044861">
    <property type="entry name" value="IPNS-like_FE2OG_OXY"/>
</dbReference>
<proteinExistence type="inferred from homology"/>
<dbReference type="KEGG" id="aprc:113867822"/>
<organism evidence="8 9">
    <name type="scientific">Abrus precatorius</name>
    <name type="common">Indian licorice</name>
    <name type="synonym">Glycine abrus</name>
    <dbReference type="NCBI Taxonomy" id="3816"/>
    <lineage>
        <taxon>Eukaryota</taxon>
        <taxon>Viridiplantae</taxon>
        <taxon>Streptophyta</taxon>
        <taxon>Embryophyta</taxon>
        <taxon>Tracheophyta</taxon>
        <taxon>Spermatophyta</taxon>
        <taxon>Magnoliopsida</taxon>
        <taxon>eudicotyledons</taxon>
        <taxon>Gunneridae</taxon>
        <taxon>Pentapetalae</taxon>
        <taxon>rosids</taxon>
        <taxon>fabids</taxon>
        <taxon>Fabales</taxon>
        <taxon>Fabaceae</taxon>
        <taxon>Papilionoideae</taxon>
        <taxon>50 kb inversion clade</taxon>
        <taxon>NPAAA clade</taxon>
        <taxon>indigoferoid/millettioid clade</taxon>
        <taxon>Abreae</taxon>
        <taxon>Abrus</taxon>
    </lineage>
</organism>
<reference evidence="8" key="1">
    <citation type="journal article" date="2019" name="Toxins">
        <title>Detection of Abrin-Like and Prepropulchellin-Like Toxin Genes and Transcripts Using Whole Genome Sequencing and Full-Length Transcript Sequencing of Abrus precatorius.</title>
        <authorList>
            <person name="Hovde B.T."/>
            <person name="Daligault H.E."/>
            <person name="Hanschen E.R."/>
            <person name="Kunde Y.A."/>
            <person name="Johnson M.B."/>
            <person name="Starkenburg S.R."/>
            <person name="Johnson S.L."/>
        </authorList>
    </citation>
    <scope>NUCLEOTIDE SEQUENCE [LARGE SCALE GENOMIC DNA]</scope>
</reference>
<keyword evidence="8" id="KW-1185">Reference proteome</keyword>
<dbReference type="RefSeq" id="XP_027359113.1">
    <property type="nucleotide sequence ID" value="XM_027503312.1"/>
</dbReference>
<dbReference type="InterPro" id="IPR005123">
    <property type="entry name" value="Oxoglu/Fe-dep_dioxygenase_dom"/>
</dbReference>
<dbReference type="SUPFAM" id="SSF51197">
    <property type="entry name" value="Clavaminate synthase-like"/>
    <property type="match status" value="1"/>
</dbReference>
<evidence type="ECO:0000256" key="2">
    <source>
        <dbReference type="ARBA" id="ARBA00008056"/>
    </source>
</evidence>
<dbReference type="PROSITE" id="PS51471">
    <property type="entry name" value="FE2OG_OXY"/>
    <property type="match status" value="1"/>
</dbReference>
<name>A0A8B8LUD1_ABRPR</name>
<evidence type="ECO:0000256" key="6">
    <source>
        <dbReference type="RuleBase" id="RU003682"/>
    </source>
</evidence>